<protein>
    <submittedName>
        <fullName evidence="1">Uncharacterized protein</fullName>
    </submittedName>
</protein>
<comment type="caution">
    <text evidence="1">The sequence shown here is derived from an EMBL/GenBank/DDBJ whole genome shotgun (WGS) entry which is preliminary data.</text>
</comment>
<name>A0A5J4QSZ1_9EUKA</name>
<dbReference type="AlphaFoldDB" id="A0A5J4QSZ1"/>
<evidence type="ECO:0000313" key="2">
    <source>
        <dbReference type="Proteomes" id="UP000324800"/>
    </source>
</evidence>
<accession>A0A5J4QSZ1</accession>
<sequence>QNKAKGIFSIQIDPIKVLIILTSLDLTDQGTTANKEQRRSCIGILPDFWDGANRMAGSGFGLCFGLWLCC</sequence>
<dbReference type="Proteomes" id="UP000324800">
    <property type="component" value="Unassembled WGS sequence"/>
</dbReference>
<evidence type="ECO:0000313" key="1">
    <source>
        <dbReference type="EMBL" id="KAA6324248.1"/>
    </source>
</evidence>
<gene>
    <name evidence="1" type="ORF">EZS28_054212</name>
</gene>
<proteinExistence type="predicted"/>
<dbReference type="EMBL" id="SNRW01044422">
    <property type="protein sequence ID" value="KAA6324248.1"/>
    <property type="molecule type" value="Genomic_DNA"/>
</dbReference>
<organism evidence="1 2">
    <name type="scientific">Streblomastix strix</name>
    <dbReference type="NCBI Taxonomy" id="222440"/>
    <lineage>
        <taxon>Eukaryota</taxon>
        <taxon>Metamonada</taxon>
        <taxon>Preaxostyla</taxon>
        <taxon>Oxymonadida</taxon>
        <taxon>Streblomastigidae</taxon>
        <taxon>Streblomastix</taxon>
    </lineage>
</organism>
<reference evidence="1 2" key="1">
    <citation type="submission" date="2019-03" db="EMBL/GenBank/DDBJ databases">
        <title>Single cell metagenomics reveals metabolic interactions within the superorganism composed of flagellate Streblomastix strix and complex community of Bacteroidetes bacteria on its surface.</title>
        <authorList>
            <person name="Treitli S.C."/>
            <person name="Kolisko M."/>
            <person name="Husnik F."/>
            <person name="Keeling P."/>
            <person name="Hampl V."/>
        </authorList>
    </citation>
    <scope>NUCLEOTIDE SEQUENCE [LARGE SCALE GENOMIC DNA]</scope>
    <source>
        <strain evidence="1">ST1C</strain>
    </source>
</reference>
<feature type="non-terminal residue" evidence="1">
    <location>
        <position position="1"/>
    </location>
</feature>